<dbReference type="RefSeq" id="WP_157802444.1">
    <property type="nucleotide sequence ID" value="NZ_BOOX01000016.1"/>
</dbReference>
<evidence type="ECO:0000256" key="2">
    <source>
        <dbReference type="SAM" id="Phobius"/>
    </source>
</evidence>
<dbReference type="Proteomes" id="UP000231693">
    <property type="component" value="Unassembled WGS sequence"/>
</dbReference>
<feature type="transmembrane region" description="Helical" evidence="2">
    <location>
        <begin position="98"/>
        <end position="123"/>
    </location>
</feature>
<comment type="caution">
    <text evidence="4">The sequence shown here is derived from an EMBL/GenBank/DDBJ whole genome shotgun (WGS) entry which is preliminary data.</text>
</comment>
<feature type="compositionally biased region" description="Pro residues" evidence="1">
    <location>
        <begin position="271"/>
        <end position="281"/>
    </location>
</feature>
<evidence type="ECO:0000256" key="1">
    <source>
        <dbReference type="SAM" id="MobiDB-lite"/>
    </source>
</evidence>
<sequence length="327" mass="33917">MSMSRPNTVLKVPTLPEGQVIATYTSYLEAQKAVDYMADSRFAVEYVTIVGSDLKMVERVIGRLSYGRVALAGLASGAWFGLFVGLLLTLFGGTSGSAIGGVIITAIVLGAGFGMLFGVLSFAMSGRKRDFTSSSQIVASEYSILCAPEKAGEARQVLERFVAGVPPTGEPTGDAGTHKPVPPAPSGQPPVQPPYGQQPPVQPPYGQQPQQPTPGQPPVWPTPGQPAQGTQAPTGEQPAPTPPVRTPDPRFVTPSGAPRYGAMLSDFQNPPAAPPAEPAPAEPSAAEPTPTESAPTKPTPAEPTSAEPTAESADRGTDREDDAPRQG</sequence>
<evidence type="ECO:0000313" key="4">
    <source>
        <dbReference type="EMBL" id="PJJ77114.1"/>
    </source>
</evidence>
<name>A0A2M9CYU6_9CELL</name>
<gene>
    <name evidence="4" type="ORF">CLV28_0327</name>
</gene>
<dbReference type="OrthoDB" id="3381462at2"/>
<keyword evidence="2" id="KW-1133">Transmembrane helix</keyword>
<dbReference type="EMBL" id="PGFE01000001">
    <property type="protein sequence ID" value="PJJ77114.1"/>
    <property type="molecule type" value="Genomic_DNA"/>
</dbReference>
<feature type="compositionally biased region" description="Basic and acidic residues" evidence="1">
    <location>
        <begin position="312"/>
        <end position="327"/>
    </location>
</feature>
<feature type="domain" description="General stress protein 17M-like" evidence="3">
    <location>
        <begin position="19"/>
        <end position="95"/>
    </location>
</feature>
<reference evidence="4 5" key="1">
    <citation type="submission" date="2017-11" db="EMBL/GenBank/DDBJ databases">
        <title>Genomic Encyclopedia of Archaeal and Bacterial Type Strains, Phase II (KMG-II): From Individual Species to Whole Genera.</title>
        <authorList>
            <person name="Goeker M."/>
        </authorList>
    </citation>
    <scope>NUCLEOTIDE SEQUENCE [LARGE SCALE GENOMIC DNA]</scope>
    <source>
        <strain evidence="4 5">DSM 25478</strain>
    </source>
</reference>
<dbReference type="InterPro" id="IPR025889">
    <property type="entry name" value="GSP17M-like_dom"/>
</dbReference>
<feature type="compositionally biased region" description="Pro residues" evidence="1">
    <location>
        <begin position="180"/>
        <end position="203"/>
    </location>
</feature>
<evidence type="ECO:0000313" key="5">
    <source>
        <dbReference type="Proteomes" id="UP000231693"/>
    </source>
</evidence>
<keyword evidence="2" id="KW-0812">Transmembrane</keyword>
<protein>
    <recommendedName>
        <fullName evidence="3">General stress protein 17M-like domain-containing protein</fullName>
    </recommendedName>
</protein>
<feature type="region of interest" description="Disordered" evidence="1">
    <location>
        <begin position="164"/>
        <end position="327"/>
    </location>
</feature>
<keyword evidence="2" id="KW-0472">Membrane</keyword>
<feature type="compositionally biased region" description="Low complexity" evidence="1">
    <location>
        <begin position="282"/>
        <end position="296"/>
    </location>
</feature>
<organism evidence="4 5">
    <name type="scientific">Sediminihabitans luteus</name>
    <dbReference type="NCBI Taxonomy" id="1138585"/>
    <lineage>
        <taxon>Bacteria</taxon>
        <taxon>Bacillati</taxon>
        <taxon>Actinomycetota</taxon>
        <taxon>Actinomycetes</taxon>
        <taxon>Micrococcales</taxon>
        <taxon>Cellulomonadaceae</taxon>
        <taxon>Sediminihabitans</taxon>
    </lineage>
</organism>
<proteinExistence type="predicted"/>
<feature type="transmembrane region" description="Helical" evidence="2">
    <location>
        <begin position="69"/>
        <end position="92"/>
    </location>
</feature>
<dbReference type="AlphaFoldDB" id="A0A2M9CYU6"/>
<evidence type="ECO:0000259" key="3">
    <source>
        <dbReference type="Pfam" id="PF11181"/>
    </source>
</evidence>
<accession>A0A2M9CYU6</accession>
<keyword evidence="5" id="KW-1185">Reference proteome</keyword>
<feature type="compositionally biased region" description="Pro residues" evidence="1">
    <location>
        <begin position="211"/>
        <end position="224"/>
    </location>
</feature>
<dbReference type="Pfam" id="PF11181">
    <property type="entry name" value="YflT"/>
    <property type="match status" value="1"/>
</dbReference>
<feature type="compositionally biased region" description="Low complexity" evidence="1">
    <location>
        <begin position="302"/>
        <end position="311"/>
    </location>
</feature>